<name>A0A0P0VCQ3_ORYSJ</name>
<dbReference type="AlphaFoldDB" id="A0A0P0VCQ3"/>
<reference evidence="3" key="1">
    <citation type="journal article" date="2005" name="Nature">
        <title>The map-based sequence of the rice genome.</title>
        <authorList>
            <consortium name="International rice genome sequencing project (IRGSP)"/>
            <person name="Matsumoto T."/>
            <person name="Wu J."/>
            <person name="Kanamori H."/>
            <person name="Katayose Y."/>
            <person name="Fujisawa M."/>
            <person name="Namiki N."/>
            <person name="Mizuno H."/>
            <person name="Yamamoto K."/>
            <person name="Antonio B.A."/>
            <person name="Baba T."/>
            <person name="Sakata K."/>
            <person name="Nagamura Y."/>
            <person name="Aoki H."/>
            <person name="Arikawa K."/>
            <person name="Arita K."/>
            <person name="Bito T."/>
            <person name="Chiden Y."/>
            <person name="Fujitsuka N."/>
            <person name="Fukunaka R."/>
            <person name="Hamada M."/>
            <person name="Harada C."/>
            <person name="Hayashi A."/>
            <person name="Hijishita S."/>
            <person name="Honda M."/>
            <person name="Hosokawa S."/>
            <person name="Ichikawa Y."/>
            <person name="Idonuma A."/>
            <person name="Iijima M."/>
            <person name="Ikeda M."/>
            <person name="Ikeno M."/>
            <person name="Ito K."/>
            <person name="Ito S."/>
            <person name="Ito T."/>
            <person name="Ito Y."/>
            <person name="Ito Y."/>
            <person name="Iwabuchi A."/>
            <person name="Kamiya K."/>
            <person name="Karasawa W."/>
            <person name="Kurita K."/>
            <person name="Katagiri S."/>
            <person name="Kikuta A."/>
            <person name="Kobayashi H."/>
            <person name="Kobayashi N."/>
            <person name="Machita K."/>
            <person name="Maehara T."/>
            <person name="Masukawa M."/>
            <person name="Mizubayashi T."/>
            <person name="Mukai Y."/>
            <person name="Nagasaki H."/>
            <person name="Nagata Y."/>
            <person name="Naito S."/>
            <person name="Nakashima M."/>
            <person name="Nakama Y."/>
            <person name="Nakamichi Y."/>
            <person name="Nakamura M."/>
            <person name="Meguro A."/>
            <person name="Negishi M."/>
            <person name="Ohta I."/>
            <person name="Ohta T."/>
            <person name="Okamoto M."/>
            <person name="Ono N."/>
            <person name="Saji S."/>
            <person name="Sakaguchi M."/>
            <person name="Sakai K."/>
            <person name="Shibata M."/>
            <person name="Shimokawa T."/>
            <person name="Song J."/>
            <person name="Takazaki Y."/>
            <person name="Terasawa K."/>
            <person name="Tsugane M."/>
            <person name="Tsuji K."/>
            <person name="Ueda S."/>
            <person name="Waki K."/>
            <person name="Yamagata H."/>
            <person name="Yamamoto M."/>
            <person name="Yamamoto S."/>
            <person name="Yamane H."/>
            <person name="Yoshiki S."/>
            <person name="Yoshihara R."/>
            <person name="Yukawa K."/>
            <person name="Zhong H."/>
            <person name="Yano M."/>
            <person name="Yuan Q."/>
            <person name="Ouyang S."/>
            <person name="Liu J."/>
            <person name="Jones K.M."/>
            <person name="Gansberger K."/>
            <person name="Moffat K."/>
            <person name="Hill J."/>
            <person name="Bera J."/>
            <person name="Fadrosh D."/>
            <person name="Jin S."/>
            <person name="Johri S."/>
            <person name="Kim M."/>
            <person name="Overton L."/>
            <person name="Reardon M."/>
            <person name="Tsitrin T."/>
            <person name="Vuong H."/>
            <person name="Weaver B."/>
            <person name="Ciecko A."/>
            <person name="Tallon L."/>
            <person name="Jackson J."/>
            <person name="Pai G."/>
            <person name="Aken S.V."/>
            <person name="Utterback T."/>
            <person name="Reidmuller S."/>
            <person name="Feldblyum T."/>
            <person name="Hsiao J."/>
            <person name="Zismann V."/>
            <person name="Iobst S."/>
            <person name="de Vazeille A.R."/>
            <person name="Buell C.R."/>
            <person name="Ying K."/>
            <person name="Li Y."/>
            <person name="Lu T."/>
            <person name="Huang Y."/>
            <person name="Zhao Q."/>
            <person name="Feng Q."/>
            <person name="Zhang L."/>
            <person name="Zhu J."/>
            <person name="Weng Q."/>
            <person name="Mu J."/>
            <person name="Lu Y."/>
            <person name="Fan D."/>
            <person name="Liu Y."/>
            <person name="Guan J."/>
            <person name="Zhang Y."/>
            <person name="Yu S."/>
            <person name="Liu X."/>
            <person name="Zhang Y."/>
            <person name="Hong G."/>
            <person name="Han B."/>
            <person name="Choisne N."/>
            <person name="Demange N."/>
            <person name="Orjeda G."/>
            <person name="Samain S."/>
            <person name="Cattolico L."/>
            <person name="Pelletier E."/>
            <person name="Couloux A."/>
            <person name="Segurens B."/>
            <person name="Wincker P."/>
            <person name="D'Hont A."/>
            <person name="Scarpelli C."/>
            <person name="Weissenbach J."/>
            <person name="Salanoubat M."/>
            <person name="Quetier F."/>
            <person name="Yu Y."/>
            <person name="Kim H.R."/>
            <person name="Rambo T."/>
            <person name="Currie J."/>
            <person name="Collura K."/>
            <person name="Luo M."/>
            <person name="Yang T."/>
            <person name="Ammiraju J.S.S."/>
            <person name="Engler F."/>
            <person name="Soderlund C."/>
            <person name="Wing R.A."/>
            <person name="Palmer L.E."/>
            <person name="de la Bastide M."/>
            <person name="Spiegel L."/>
            <person name="Nascimento L."/>
            <person name="Zutavern T."/>
            <person name="O'Shaughnessy A."/>
            <person name="Dike S."/>
            <person name="Dedhia N."/>
            <person name="Preston R."/>
            <person name="Balija V."/>
            <person name="McCombie W.R."/>
            <person name="Chow T."/>
            <person name="Chen H."/>
            <person name="Chung M."/>
            <person name="Chen C."/>
            <person name="Shaw J."/>
            <person name="Wu H."/>
            <person name="Hsiao K."/>
            <person name="Chao Y."/>
            <person name="Chu M."/>
            <person name="Cheng C."/>
            <person name="Hour A."/>
            <person name="Lee P."/>
            <person name="Lin S."/>
            <person name="Lin Y."/>
            <person name="Liou J."/>
            <person name="Liu S."/>
            <person name="Hsing Y."/>
            <person name="Raghuvanshi S."/>
            <person name="Mohanty A."/>
            <person name="Bharti A.K."/>
            <person name="Gaur A."/>
            <person name="Gupta V."/>
            <person name="Kumar D."/>
            <person name="Ravi V."/>
            <person name="Vij S."/>
            <person name="Kapur A."/>
            <person name="Khurana P."/>
            <person name="Khurana P."/>
            <person name="Khurana J.P."/>
            <person name="Tyagi A.K."/>
            <person name="Gaikwad K."/>
            <person name="Singh A."/>
            <person name="Dalal V."/>
            <person name="Srivastava S."/>
            <person name="Dixit A."/>
            <person name="Pal A.K."/>
            <person name="Ghazi I.A."/>
            <person name="Yadav M."/>
            <person name="Pandit A."/>
            <person name="Bhargava A."/>
            <person name="Sureshbabu K."/>
            <person name="Batra K."/>
            <person name="Sharma T.R."/>
            <person name="Mohapatra T."/>
            <person name="Singh N.K."/>
            <person name="Messing J."/>
            <person name="Nelson A.B."/>
            <person name="Fuks G."/>
            <person name="Kavchok S."/>
            <person name="Keizer G."/>
            <person name="Linton E."/>
            <person name="Llaca V."/>
            <person name="Song R."/>
            <person name="Tanyolac B."/>
            <person name="Young S."/>
            <person name="Ho-Il K."/>
            <person name="Hahn J.H."/>
            <person name="Sangsakoo G."/>
            <person name="Vanavichit A."/>
            <person name="de Mattos Luiz.A.T."/>
            <person name="Zimmer P.D."/>
            <person name="Malone G."/>
            <person name="Dellagostin O."/>
            <person name="de Oliveira A.C."/>
            <person name="Bevan M."/>
            <person name="Bancroft I."/>
            <person name="Minx P."/>
            <person name="Cordum H."/>
            <person name="Wilson R."/>
            <person name="Cheng Z."/>
            <person name="Jin W."/>
            <person name="Jiang J."/>
            <person name="Leong S.A."/>
            <person name="Iwama H."/>
            <person name="Gojobori T."/>
            <person name="Itoh T."/>
            <person name="Niimura Y."/>
            <person name="Fujii Y."/>
            <person name="Habara T."/>
            <person name="Sakai H."/>
            <person name="Sato Y."/>
            <person name="Wilson G."/>
            <person name="Kumar K."/>
            <person name="McCouch S."/>
            <person name="Juretic N."/>
            <person name="Hoen D."/>
            <person name="Wright S."/>
            <person name="Bruskiewich R."/>
            <person name="Bureau T."/>
            <person name="Miyao A."/>
            <person name="Hirochika H."/>
            <person name="Nishikawa T."/>
            <person name="Kadowaki K."/>
            <person name="Sugiura M."/>
            <person name="Burr B."/>
            <person name="Sasaki T."/>
        </authorList>
    </citation>
    <scope>NUCLEOTIDE SEQUENCE [LARGE SCALE GENOMIC DNA]</scope>
    <source>
        <strain evidence="3">cv. Nipponbare</strain>
    </source>
</reference>
<keyword evidence="3" id="KW-1185">Reference proteome</keyword>
<feature type="compositionally biased region" description="Pro residues" evidence="1">
    <location>
        <begin position="13"/>
        <end position="27"/>
    </location>
</feature>
<sequence length="112" mass="11190">MPNSSGTTRRWNGPPPKMAAPVPPPPGRHSANFLSTLSDAATCDGSDRGAPDSPATPTAPDGSDPRSAPGAQAACTGNATGYSGFTPSVTFASIGVVVTSPRAHWPLSGLYG</sequence>
<gene>
    <name evidence="2" type="ordered locus">Os01g0936950</name>
    <name evidence="2" type="ORF">OSNPB_010936950</name>
</gene>
<feature type="compositionally biased region" description="Low complexity" evidence="1">
    <location>
        <begin position="51"/>
        <end position="61"/>
    </location>
</feature>
<protein>
    <submittedName>
        <fullName evidence="2">Os01g0936950 protein</fullName>
    </submittedName>
</protein>
<evidence type="ECO:0000313" key="3">
    <source>
        <dbReference type="Proteomes" id="UP000059680"/>
    </source>
</evidence>
<accession>A0A0P0VCQ3</accession>
<evidence type="ECO:0000256" key="1">
    <source>
        <dbReference type="SAM" id="MobiDB-lite"/>
    </source>
</evidence>
<reference evidence="2 3" key="3">
    <citation type="journal article" date="2013" name="Rice">
        <title>Improvement of the Oryza sativa Nipponbare reference genome using next generation sequence and optical map data.</title>
        <authorList>
            <person name="Kawahara Y."/>
            <person name="de la Bastide M."/>
            <person name="Hamilton J.P."/>
            <person name="Kanamori H."/>
            <person name="McCombie W.R."/>
            <person name="Ouyang S."/>
            <person name="Schwartz D.C."/>
            <person name="Tanaka T."/>
            <person name="Wu J."/>
            <person name="Zhou S."/>
            <person name="Childs K.L."/>
            <person name="Davidson R.M."/>
            <person name="Lin H."/>
            <person name="Quesada-Ocampo L."/>
            <person name="Vaillancourt B."/>
            <person name="Sakai H."/>
            <person name="Lee S.S."/>
            <person name="Kim J."/>
            <person name="Numa H."/>
            <person name="Itoh T."/>
            <person name="Buell C.R."/>
            <person name="Matsumoto T."/>
        </authorList>
    </citation>
    <scope>NUCLEOTIDE SEQUENCE [LARGE SCALE GENOMIC DNA]</scope>
    <source>
        <strain evidence="3">cv. Nipponbare</strain>
    </source>
</reference>
<proteinExistence type="predicted"/>
<dbReference type="Proteomes" id="UP000059680">
    <property type="component" value="Chromosome 1"/>
</dbReference>
<dbReference type="EMBL" id="AP014957">
    <property type="protein sequence ID" value="BAS76110.1"/>
    <property type="molecule type" value="Genomic_DNA"/>
</dbReference>
<organism evidence="2 3">
    <name type="scientific">Oryza sativa subsp. japonica</name>
    <name type="common">Rice</name>
    <dbReference type="NCBI Taxonomy" id="39947"/>
    <lineage>
        <taxon>Eukaryota</taxon>
        <taxon>Viridiplantae</taxon>
        <taxon>Streptophyta</taxon>
        <taxon>Embryophyta</taxon>
        <taxon>Tracheophyta</taxon>
        <taxon>Spermatophyta</taxon>
        <taxon>Magnoliopsida</taxon>
        <taxon>Liliopsida</taxon>
        <taxon>Poales</taxon>
        <taxon>Poaceae</taxon>
        <taxon>BOP clade</taxon>
        <taxon>Oryzoideae</taxon>
        <taxon>Oryzeae</taxon>
        <taxon>Oryzinae</taxon>
        <taxon>Oryza</taxon>
        <taxon>Oryza sativa</taxon>
    </lineage>
</organism>
<feature type="compositionally biased region" description="Polar residues" evidence="1">
    <location>
        <begin position="1"/>
        <end position="10"/>
    </location>
</feature>
<dbReference type="PaxDb" id="39947-A0A0P0VCQ3"/>
<dbReference type="Gramene" id="Os01t0936950-00">
    <property type="protein sequence ID" value="Os01t0936950-00"/>
    <property type="gene ID" value="Os01g0936950"/>
</dbReference>
<evidence type="ECO:0000313" key="2">
    <source>
        <dbReference type="EMBL" id="BAS76110.1"/>
    </source>
</evidence>
<feature type="region of interest" description="Disordered" evidence="1">
    <location>
        <begin position="1"/>
        <end position="79"/>
    </location>
</feature>
<reference evidence="2 3" key="2">
    <citation type="journal article" date="2013" name="Plant Cell Physiol.">
        <title>Rice Annotation Project Database (RAP-DB): an integrative and interactive database for rice genomics.</title>
        <authorList>
            <person name="Sakai H."/>
            <person name="Lee S.S."/>
            <person name="Tanaka T."/>
            <person name="Numa H."/>
            <person name="Kim J."/>
            <person name="Kawahara Y."/>
            <person name="Wakimoto H."/>
            <person name="Yang C.C."/>
            <person name="Iwamoto M."/>
            <person name="Abe T."/>
            <person name="Yamada Y."/>
            <person name="Muto A."/>
            <person name="Inokuchi H."/>
            <person name="Ikemura T."/>
            <person name="Matsumoto T."/>
            <person name="Sasaki T."/>
            <person name="Itoh T."/>
        </authorList>
    </citation>
    <scope>NUCLEOTIDE SEQUENCE [LARGE SCALE GENOMIC DNA]</scope>
    <source>
        <strain evidence="3">cv. Nipponbare</strain>
    </source>
</reference>
<dbReference type="InParanoid" id="A0A0P0VCQ3"/>